<gene>
    <name evidence="1" type="ORF">K3G42_025291</name>
</gene>
<keyword evidence="2" id="KW-1185">Reference proteome</keyword>
<comment type="caution">
    <text evidence="1">The sequence shown here is derived from an EMBL/GenBank/DDBJ whole genome shotgun (WGS) entry which is preliminary data.</text>
</comment>
<organism evidence="1 2">
    <name type="scientific">Sphaerodactylus townsendi</name>
    <dbReference type="NCBI Taxonomy" id="933632"/>
    <lineage>
        <taxon>Eukaryota</taxon>
        <taxon>Metazoa</taxon>
        <taxon>Chordata</taxon>
        <taxon>Craniata</taxon>
        <taxon>Vertebrata</taxon>
        <taxon>Euteleostomi</taxon>
        <taxon>Lepidosauria</taxon>
        <taxon>Squamata</taxon>
        <taxon>Bifurcata</taxon>
        <taxon>Gekkota</taxon>
        <taxon>Sphaerodactylidae</taxon>
        <taxon>Sphaerodactylus</taxon>
    </lineage>
</organism>
<evidence type="ECO:0000313" key="1">
    <source>
        <dbReference type="EMBL" id="KAH7995399.1"/>
    </source>
</evidence>
<proteinExistence type="predicted"/>
<sequence>MSLQKVQSEPSLTGKQGLRGYSWRRPQLEQPKRLVYKKIIKPLMEKRRRDRIAHCLNQLKTLLIDAPGQGHKPLPNSRMDKAALLEMTVQRIQTLQLAVPEDKAFHTGYSCCASLVQAFLVSETRQQPEPFHLSYSASSSTHETTPLATPPHSSKAEQISPRSGDTPGSAGLRCFARSVPPSVLRKPGPQLFWRPWST</sequence>
<reference evidence="1" key="1">
    <citation type="submission" date="2021-08" db="EMBL/GenBank/DDBJ databases">
        <title>The first chromosome-level gecko genome reveals the dynamic sex chromosomes of Neotropical dwarf geckos (Sphaerodactylidae: Sphaerodactylus).</title>
        <authorList>
            <person name="Pinto B.J."/>
            <person name="Keating S.E."/>
            <person name="Gamble T."/>
        </authorList>
    </citation>
    <scope>NUCLEOTIDE SEQUENCE</scope>
    <source>
        <strain evidence="1">TG3544</strain>
    </source>
</reference>
<name>A0ACB8ET41_9SAUR</name>
<protein>
    <submittedName>
        <fullName evidence="1">Uncharacterized protein</fullName>
    </submittedName>
</protein>
<accession>A0ACB8ET41</accession>
<dbReference type="Proteomes" id="UP000827872">
    <property type="component" value="Linkage Group LG07"/>
</dbReference>
<dbReference type="EMBL" id="CM037620">
    <property type="protein sequence ID" value="KAH7995399.1"/>
    <property type="molecule type" value="Genomic_DNA"/>
</dbReference>
<evidence type="ECO:0000313" key="2">
    <source>
        <dbReference type="Proteomes" id="UP000827872"/>
    </source>
</evidence>